<evidence type="ECO:0000259" key="2">
    <source>
        <dbReference type="PROSITE" id="PS50191"/>
    </source>
</evidence>
<dbReference type="SUPFAM" id="SSF52087">
    <property type="entry name" value="CRAL/TRIO domain"/>
    <property type="match status" value="1"/>
</dbReference>
<sequence length="297" mass="33942">RSHSHVITVITFIITCTGTPTHFSSYKNRPLSAQLTQSRADRAPPLQEMDCGTDEHQHGHGDATEWKKVAELRAVAEAQDPAAKEENDFMLRRFLRARDHNISKASAMFLKYLAWKRAAKPRGSITEADVRGELVQDKLYVQGFDKTGRPMIYLFGNRHFAAKRDLEEFKRYVVYILDNTCTKLPAGQEKFASVVDLKGWGYANCDIRAKLAALEIMQNYYPERLGRVFLIHVPYVFMAAWKMVYPFIDDNTKKKFVFVADKDLDSTLRDAIDVSQLPEQYGGKLRLEGYKSSSTCN</sequence>
<proteinExistence type="predicted"/>
<dbReference type="InterPro" id="IPR011074">
    <property type="entry name" value="CRAL/TRIO_N_dom"/>
</dbReference>
<dbReference type="InterPro" id="IPR036273">
    <property type="entry name" value="CRAL/TRIO_N_dom_sf"/>
</dbReference>
<reference evidence="4" key="2">
    <citation type="journal article" date="2017" name="Nat. Plants">
        <title>The Aegilops tauschii genome reveals multiple impacts of transposons.</title>
        <authorList>
            <person name="Zhao G."/>
            <person name="Zou C."/>
            <person name="Li K."/>
            <person name="Wang K."/>
            <person name="Li T."/>
            <person name="Gao L."/>
            <person name="Zhang X."/>
            <person name="Wang H."/>
            <person name="Yang Z."/>
            <person name="Liu X."/>
            <person name="Jiang W."/>
            <person name="Mao L."/>
            <person name="Kong X."/>
            <person name="Jiao Y."/>
            <person name="Jia J."/>
        </authorList>
    </citation>
    <scope>NUCLEOTIDE SEQUENCE [LARGE SCALE GENOMIC DNA]</scope>
    <source>
        <strain evidence="4">cv. AL8/78</strain>
    </source>
</reference>
<dbReference type="InterPro" id="IPR036865">
    <property type="entry name" value="CRAL-TRIO_dom_sf"/>
</dbReference>
<dbReference type="PANTHER" id="PTHR46277">
    <property type="entry name" value="OS03G0850700 PROTEIN"/>
    <property type="match status" value="1"/>
</dbReference>
<accession>A0A453MIB4</accession>
<dbReference type="InterPro" id="IPR001251">
    <property type="entry name" value="CRAL-TRIO_dom"/>
</dbReference>
<reference evidence="3" key="3">
    <citation type="journal article" date="2017" name="Nature">
        <title>Genome sequence of the progenitor of the wheat D genome Aegilops tauschii.</title>
        <authorList>
            <person name="Luo M.C."/>
            <person name="Gu Y.Q."/>
            <person name="Puiu D."/>
            <person name="Wang H."/>
            <person name="Twardziok S.O."/>
            <person name="Deal K.R."/>
            <person name="Huo N."/>
            <person name="Zhu T."/>
            <person name="Wang L."/>
            <person name="Wang Y."/>
            <person name="McGuire P.E."/>
            <person name="Liu S."/>
            <person name="Long H."/>
            <person name="Ramasamy R.K."/>
            <person name="Rodriguez J.C."/>
            <person name="Van S.L."/>
            <person name="Yuan L."/>
            <person name="Wang Z."/>
            <person name="Xia Z."/>
            <person name="Xiao L."/>
            <person name="Anderson O.D."/>
            <person name="Ouyang S."/>
            <person name="Liang Y."/>
            <person name="Zimin A.V."/>
            <person name="Pertea G."/>
            <person name="Qi P."/>
            <person name="Bennetzen J.L."/>
            <person name="Dai X."/>
            <person name="Dawson M.W."/>
            <person name="Muller H.G."/>
            <person name="Kugler K."/>
            <person name="Rivarola-Duarte L."/>
            <person name="Spannagl M."/>
            <person name="Mayer K.F.X."/>
            <person name="Lu F.H."/>
            <person name="Bevan M.W."/>
            <person name="Leroy P."/>
            <person name="Li P."/>
            <person name="You F.M."/>
            <person name="Sun Q."/>
            <person name="Liu Z."/>
            <person name="Lyons E."/>
            <person name="Wicker T."/>
            <person name="Salzberg S.L."/>
            <person name="Devos K.M."/>
            <person name="Dvorak J."/>
        </authorList>
    </citation>
    <scope>NUCLEOTIDE SEQUENCE [LARGE SCALE GENOMIC DNA]</scope>
    <source>
        <strain evidence="3">cv. AL8/78</strain>
    </source>
</reference>
<evidence type="ECO:0000313" key="3">
    <source>
        <dbReference type="EnsemblPlants" id="AET5Gv21193600.5"/>
    </source>
</evidence>
<evidence type="ECO:0000256" key="1">
    <source>
        <dbReference type="SAM" id="SignalP"/>
    </source>
</evidence>
<dbReference type="SMART" id="SM00516">
    <property type="entry name" value="SEC14"/>
    <property type="match status" value="1"/>
</dbReference>
<reference evidence="3" key="4">
    <citation type="submission" date="2019-03" db="UniProtKB">
        <authorList>
            <consortium name="EnsemblPlants"/>
        </authorList>
    </citation>
    <scope>IDENTIFICATION</scope>
</reference>
<dbReference type="Gene3D" id="3.40.525.10">
    <property type="entry name" value="CRAL-TRIO lipid binding domain"/>
    <property type="match status" value="1"/>
</dbReference>
<dbReference type="SMART" id="SM01100">
    <property type="entry name" value="CRAL_TRIO_N"/>
    <property type="match status" value="1"/>
</dbReference>
<dbReference type="EnsemblPlants" id="AET5Gv21193600.5">
    <property type="protein sequence ID" value="AET5Gv21193600.5"/>
    <property type="gene ID" value="AET5Gv21193600"/>
</dbReference>
<keyword evidence="1" id="KW-0732">Signal</keyword>
<reference evidence="4" key="1">
    <citation type="journal article" date="2014" name="Science">
        <title>Ancient hybridizations among the ancestral genomes of bread wheat.</title>
        <authorList>
            <consortium name="International Wheat Genome Sequencing Consortium,"/>
            <person name="Marcussen T."/>
            <person name="Sandve S.R."/>
            <person name="Heier L."/>
            <person name="Spannagl M."/>
            <person name="Pfeifer M."/>
            <person name="Jakobsen K.S."/>
            <person name="Wulff B.B."/>
            <person name="Steuernagel B."/>
            <person name="Mayer K.F."/>
            <person name="Olsen O.A."/>
        </authorList>
    </citation>
    <scope>NUCLEOTIDE SEQUENCE [LARGE SCALE GENOMIC DNA]</scope>
    <source>
        <strain evidence="4">cv. AL8/78</strain>
    </source>
</reference>
<feature type="chain" id="PRO_5019227069" description="CRAL-TRIO domain-containing protein" evidence="1">
    <location>
        <begin position="19"/>
        <end position="297"/>
    </location>
</feature>
<organism evidence="3 4">
    <name type="scientific">Aegilops tauschii subsp. strangulata</name>
    <name type="common">Goatgrass</name>
    <dbReference type="NCBI Taxonomy" id="200361"/>
    <lineage>
        <taxon>Eukaryota</taxon>
        <taxon>Viridiplantae</taxon>
        <taxon>Streptophyta</taxon>
        <taxon>Embryophyta</taxon>
        <taxon>Tracheophyta</taxon>
        <taxon>Spermatophyta</taxon>
        <taxon>Magnoliopsida</taxon>
        <taxon>Liliopsida</taxon>
        <taxon>Poales</taxon>
        <taxon>Poaceae</taxon>
        <taxon>BOP clade</taxon>
        <taxon>Pooideae</taxon>
        <taxon>Triticodae</taxon>
        <taxon>Triticeae</taxon>
        <taxon>Triticinae</taxon>
        <taxon>Aegilops</taxon>
    </lineage>
</organism>
<feature type="signal peptide" evidence="1">
    <location>
        <begin position="1"/>
        <end position="18"/>
    </location>
</feature>
<keyword evidence="4" id="KW-1185">Reference proteome</keyword>
<dbReference type="CDD" id="cd00170">
    <property type="entry name" value="SEC14"/>
    <property type="match status" value="1"/>
</dbReference>
<dbReference type="SUPFAM" id="SSF46938">
    <property type="entry name" value="CRAL/TRIO N-terminal domain"/>
    <property type="match status" value="1"/>
</dbReference>
<dbReference type="AlphaFoldDB" id="A0A453MIB4"/>
<protein>
    <recommendedName>
        <fullName evidence="2">CRAL-TRIO domain-containing protein</fullName>
    </recommendedName>
</protein>
<dbReference type="Proteomes" id="UP000015105">
    <property type="component" value="Chromosome 5D"/>
</dbReference>
<feature type="domain" description="CRAL-TRIO" evidence="2">
    <location>
        <begin position="127"/>
        <end position="289"/>
    </location>
</feature>
<dbReference type="Pfam" id="PF00650">
    <property type="entry name" value="CRAL_TRIO"/>
    <property type="match status" value="1"/>
</dbReference>
<dbReference type="Gramene" id="AET5Gv21193600.5">
    <property type="protein sequence ID" value="AET5Gv21193600.5"/>
    <property type="gene ID" value="AET5Gv21193600"/>
</dbReference>
<dbReference type="PROSITE" id="PS50191">
    <property type="entry name" value="CRAL_TRIO"/>
    <property type="match status" value="1"/>
</dbReference>
<dbReference type="PANTHER" id="PTHR46277:SF27">
    <property type="entry name" value="CRAL-TRIO DOMAIN-CONTAINING PROTEIN"/>
    <property type="match status" value="1"/>
</dbReference>
<reference evidence="3" key="5">
    <citation type="journal article" date="2021" name="G3 (Bethesda)">
        <title>Aegilops tauschii genome assembly Aet v5.0 features greater sequence contiguity and improved annotation.</title>
        <authorList>
            <person name="Wang L."/>
            <person name="Zhu T."/>
            <person name="Rodriguez J.C."/>
            <person name="Deal K.R."/>
            <person name="Dubcovsky J."/>
            <person name="McGuire P.E."/>
            <person name="Lux T."/>
            <person name="Spannagl M."/>
            <person name="Mayer K.F.X."/>
            <person name="Baldrich P."/>
            <person name="Meyers B.C."/>
            <person name="Huo N."/>
            <person name="Gu Y.Q."/>
            <person name="Zhou H."/>
            <person name="Devos K.M."/>
            <person name="Bennetzen J.L."/>
            <person name="Unver T."/>
            <person name="Budak H."/>
            <person name="Gulick P.J."/>
            <person name="Galiba G."/>
            <person name="Kalapos B."/>
            <person name="Nelson D.R."/>
            <person name="Li P."/>
            <person name="You F.M."/>
            <person name="Luo M.C."/>
            <person name="Dvorak J."/>
        </authorList>
    </citation>
    <scope>NUCLEOTIDE SEQUENCE [LARGE SCALE GENOMIC DNA]</scope>
    <source>
        <strain evidence="3">cv. AL8/78</strain>
    </source>
</reference>
<evidence type="ECO:0000313" key="4">
    <source>
        <dbReference type="Proteomes" id="UP000015105"/>
    </source>
</evidence>
<name>A0A453MIB4_AEGTS</name>